<name>A0ACC0J344_9ERIC</name>
<proteinExistence type="predicted"/>
<keyword evidence="2" id="KW-1185">Reference proteome</keyword>
<organism evidence="1 2">
    <name type="scientific">Camellia lanceoleosa</name>
    <dbReference type="NCBI Taxonomy" id="1840588"/>
    <lineage>
        <taxon>Eukaryota</taxon>
        <taxon>Viridiplantae</taxon>
        <taxon>Streptophyta</taxon>
        <taxon>Embryophyta</taxon>
        <taxon>Tracheophyta</taxon>
        <taxon>Spermatophyta</taxon>
        <taxon>Magnoliopsida</taxon>
        <taxon>eudicotyledons</taxon>
        <taxon>Gunneridae</taxon>
        <taxon>Pentapetalae</taxon>
        <taxon>asterids</taxon>
        <taxon>Ericales</taxon>
        <taxon>Theaceae</taxon>
        <taxon>Camellia</taxon>
    </lineage>
</organism>
<dbReference type="EMBL" id="CM045758">
    <property type="protein sequence ID" value="KAI8031239.1"/>
    <property type="molecule type" value="Genomic_DNA"/>
</dbReference>
<gene>
    <name evidence="1" type="ORF">LOK49_LG01G03544</name>
</gene>
<comment type="caution">
    <text evidence="1">The sequence shown here is derived from an EMBL/GenBank/DDBJ whole genome shotgun (WGS) entry which is preliminary data.</text>
</comment>
<evidence type="ECO:0000313" key="1">
    <source>
        <dbReference type="EMBL" id="KAI8031239.1"/>
    </source>
</evidence>
<reference evidence="1 2" key="1">
    <citation type="journal article" date="2022" name="Plant J.">
        <title>Chromosome-level genome of Camellia lanceoleosa provides a valuable resource for understanding genome evolution and self-incompatibility.</title>
        <authorList>
            <person name="Gong W."/>
            <person name="Xiao S."/>
            <person name="Wang L."/>
            <person name="Liao Z."/>
            <person name="Chang Y."/>
            <person name="Mo W."/>
            <person name="Hu G."/>
            <person name="Li W."/>
            <person name="Zhao G."/>
            <person name="Zhu H."/>
            <person name="Hu X."/>
            <person name="Ji K."/>
            <person name="Xiang X."/>
            <person name="Song Q."/>
            <person name="Yuan D."/>
            <person name="Jin S."/>
            <person name="Zhang L."/>
        </authorList>
    </citation>
    <scope>NUCLEOTIDE SEQUENCE [LARGE SCALE GENOMIC DNA]</scope>
    <source>
        <strain evidence="1">SQ_2022a</strain>
    </source>
</reference>
<evidence type="ECO:0000313" key="2">
    <source>
        <dbReference type="Proteomes" id="UP001060215"/>
    </source>
</evidence>
<dbReference type="Proteomes" id="UP001060215">
    <property type="component" value="Chromosome 1"/>
</dbReference>
<accession>A0ACC0J344</accession>
<sequence length="174" mass="18876">MPFILSLSLSLARAHTHTGTHTNTYMAIGRAGRSLMGPLLIVNFVVYLILLGLAGWSLDKYVNGQQNHPHLGGNEATSFMLAFALLGGVVGACSVLAALMHLRAWSSDSLSSASSSAIISWAITVVAFGLVCKEITMGGHRGKRLVMRYQHITCMFCNLSLYINDCSKHWKHLS</sequence>
<protein>
    <submittedName>
        <fullName evidence="1">Membrane protein PM19L</fullName>
    </submittedName>
</protein>